<reference evidence="2" key="1">
    <citation type="journal article" date="2023" name="Science">
        <title>Genome structures resolve the early diversification of teleost fishes.</title>
        <authorList>
            <person name="Parey E."/>
            <person name="Louis A."/>
            <person name="Montfort J."/>
            <person name="Bouchez O."/>
            <person name="Roques C."/>
            <person name="Iampietro C."/>
            <person name="Lluch J."/>
            <person name="Castinel A."/>
            <person name="Donnadieu C."/>
            <person name="Desvignes T."/>
            <person name="Floi Bucao C."/>
            <person name="Jouanno E."/>
            <person name="Wen M."/>
            <person name="Mejri S."/>
            <person name="Dirks R."/>
            <person name="Jansen H."/>
            <person name="Henkel C."/>
            <person name="Chen W.J."/>
            <person name="Zahm M."/>
            <person name="Cabau C."/>
            <person name="Klopp C."/>
            <person name="Thompson A.W."/>
            <person name="Robinson-Rechavi M."/>
            <person name="Braasch I."/>
            <person name="Lecointre G."/>
            <person name="Bobe J."/>
            <person name="Postlethwait J.H."/>
            <person name="Berthelot C."/>
            <person name="Roest Crollius H."/>
            <person name="Guiguen Y."/>
        </authorList>
    </citation>
    <scope>NUCLEOTIDE SEQUENCE</scope>
    <source>
        <strain evidence="2">NC1722</strain>
    </source>
</reference>
<feature type="compositionally biased region" description="Basic and acidic residues" evidence="1">
    <location>
        <begin position="23"/>
        <end position="33"/>
    </location>
</feature>
<evidence type="ECO:0000313" key="2">
    <source>
        <dbReference type="EMBL" id="KAJ8372928.1"/>
    </source>
</evidence>
<comment type="caution">
    <text evidence="2">The sequence shown here is derived from an EMBL/GenBank/DDBJ whole genome shotgun (WGS) entry which is preliminary data.</text>
</comment>
<evidence type="ECO:0000313" key="3">
    <source>
        <dbReference type="Proteomes" id="UP001221898"/>
    </source>
</evidence>
<accession>A0AAD7RAJ2</accession>
<sequence length="85" mass="9114">MASSKDTGQLSAALHHRILALRSRAEQEVETKPRPPSPTCRSPTRRTAMKTSWPPRPAPPSPQGCRSLQIPSTLAAHSAPCLPPG</sequence>
<dbReference type="AlphaFoldDB" id="A0AAD7RAJ2"/>
<proteinExistence type="predicted"/>
<evidence type="ECO:0000256" key="1">
    <source>
        <dbReference type="SAM" id="MobiDB-lite"/>
    </source>
</evidence>
<feature type="compositionally biased region" description="Polar residues" evidence="1">
    <location>
        <begin position="1"/>
        <end position="10"/>
    </location>
</feature>
<dbReference type="EMBL" id="JAINUG010000380">
    <property type="protein sequence ID" value="KAJ8372928.1"/>
    <property type="molecule type" value="Genomic_DNA"/>
</dbReference>
<keyword evidence="3" id="KW-1185">Reference proteome</keyword>
<protein>
    <submittedName>
        <fullName evidence="2">Uncharacterized protein</fullName>
    </submittedName>
</protein>
<gene>
    <name evidence="2" type="ORF">AAFF_G00275780</name>
</gene>
<organism evidence="2 3">
    <name type="scientific">Aldrovandia affinis</name>
    <dbReference type="NCBI Taxonomy" id="143900"/>
    <lineage>
        <taxon>Eukaryota</taxon>
        <taxon>Metazoa</taxon>
        <taxon>Chordata</taxon>
        <taxon>Craniata</taxon>
        <taxon>Vertebrata</taxon>
        <taxon>Euteleostomi</taxon>
        <taxon>Actinopterygii</taxon>
        <taxon>Neopterygii</taxon>
        <taxon>Teleostei</taxon>
        <taxon>Notacanthiformes</taxon>
        <taxon>Halosauridae</taxon>
        <taxon>Aldrovandia</taxon>
    </lineage>
</organism>
<name>A0AAD7RAJ2_9TELE</name>
<feature type="region of interest" description="Disordered" evidence="1">
    <location>
        <begin position="1"/>
        <end position="85"/>
    </location>
</feature>
<dbReference type="Proteomes" id="UP001221898">
    <property type="component" value="Unassembled WGS sequence"/>
</dbReference>